<feature type="transmembrane region" description="Helical" evidence="7">
    <location>
        <begin position="210"/>
        <end position="228"/>
    </location>
</feature>
<evidence type="ECO:0000256" key="1">
    <source>
        <dbReference type="ARBA" id="ARBA00004651"/>
    </source>
</evidence>
<dbReference type="RefSeq" id="WP_118046368.1">
    <property type="nucleotide sequence ID" value="NZ_JADNIZ010000005.1"/>
</dbReference>
<comment type="caution">
    <text evidence="9">The sequence shown here is derived from an EMBL/GenBank/DDBJ whole genome shotgun (WGS) entry which is preliminary data.</text>
</comment>
<feature type="transmembrane region" description="Helical" evidence="7">
    <location>
        <begin position="184"/>
        <end position="203"/>
    </location>
</feature>
<feature type="domain" description="Acyltransferase 3" evidence="8">
    <location>
        <begin position="16"/>
        <end position="324"/>
    </location>
</feature>
<reference evidence="9 10" key="1">
    <citation type="submission" date="2018-08" db="EMBL/GenBank/DDBJ databases">
        <title>A genome reference for cultivated species of the human gut microbiota.</title>
        <authorList>
            <person name="Zou Y."/>
            <person name="Xue W."/>
            <person name="Luo G."/>
        </authorList>
    </citation>
    <scope>NUCLEOTIDE SEQUENCE [LARGE SCALE GENOMIC DNA]</scope>
    <source>
        <strain evidence="9 10">AF19-16AC</strain>
    </source>
</reference>
<dbReference type="AlphaFoldDB" id="A0A412NMJ3"/>
<keyword evidence="3" id="KW-1003">Cell membrane</keyword>
<dbReference type="EMBL" id="QRWQ01000001">
    <property type="protein sequence ID" value="RGT41755.1"/>
    <property type="molecule type" value="Genomic_DNA"/>
</dbReference>
<evidence type="ECO:0000256" key="6">
    <source>
        <dbReference type="ARBA" id="ARBA00023136"/>
    </source>
</evidence>
<keyword evidence="6 7" id="KW-0472">Membrane</keyword>
<feature type="transmembrane region" description="Helical" evidence="7">
    <location>
        <begin position="301"/>
        <end position="324"/>
    </location>
</feature>
<comment type="similarity">
    <text evidence="2">Belongs to the acyltransferase 3 family.</text>
</comment>
<dbReference type="PANTHER" id="PTHR40074">
    <property type="entry name" value="O-ACETYLTRANSFERASE WECH"/>
    <property type="match status" value="1"/>
</dbReference>
<organism evidence="9 10">
    <name type="scientific">Mediterraneibacter gnavus</name>
    <name type="common">Ruminococcus gnavus</name>
    <dbReference type="NCBI Taxonomy" id="33038"/>
    <lineage>
        <taxon>Bacteria</taxon>
        <taxon>Bacillati</taxon>
        <taxon>Bacillota</taxon>
        <taxon>Clostridia</taxon>
        <taxon>Lachnospirales</taxon>
        <taxon>Lachnospiraceae</taxon>
        <taxon>Mediterraneibacter</taxon>
    </lineage>
</organism>
<gene>
    <name evidence="9" type="ORF">DWX36_00515</name>
</gene>
<feature type="transmembrane region" description="Helical" evidence="7">
    <location>
        <begin position="243"/>
        <end position="264"/>
    </location>
</feature>
<comment type="subcellular location">
    <subcellularLocation>
        <location evidence="1">Cell membrane</location>
        <topology evidence="1">Multi-pass membrane protein</topology>
    </subcellularLocation>
</comment>
<name>A0A412NMJ3_MEDGN</name>
<evidence type="ECO:0000259" key="8">
    <source>
        <dbReference type="Pfam" id="PF01757"/>
    </source>
</evidence>
<feature type="transmembrane region" description="Helical" evidence="7">
    <location>
        <begin position="276"/>
        <end position="295"/>
    </location>
</feature>
<evidence type="ECO:0000256" key="3">
    <source>
        <dbReference type="ARBA" id="ARBA00022475"/>
    </source>
</evidence>
<dbReference type="GO" id="GO:0005886">
    <property type="term" value="C:plasma membrane"/>
    <property type="evidence" value="ECO:0007669"/>
    <property type="project" value="UniProtKB-SubCell"/>
</dbReference>
<feature type="transmembrane region" description="Helical" evidence="7">
    <location>
        <begin position="121"/>
        <end position="138"/>
    </location>
</feature>
<evidence type="ECO:0000256" key="4">
    <source>
        <dbReference type="ARBA" id="ARBA00022692"/>
    </source>
</evidence>
<dbReference type="GO" id="GO:0009246">
    <property type="term" value="P:enterobacterial common antigen biosynthetic process"/>
    <property type="evidence" value="ECO:0007669"/>
    <property type="project" value="TreeGrafter"/>
</dbReference>
<protein>
    <recommendedName>
        <fullName evidence="8">Acyltransferase 3 domain-containing protein</fullName>
    </recommendedName>
</protein>
<feature type="transmembrane region" description="Helical" evidence="7">
    <location>
        <begin position="50"/>
        <end position="68"/>
    </location>
</feature>
<keyword evidence="5 7" id="KW-1133">Transmembrane helix</keyword>
<dbReference type="PANTHER" id="PTHR40074:SF2">
    <property type="entry name" value="O-ACETYLTRANSFERASE WECH"/>
    <property type="match status" value="1"/>
</dbReference>
<dbReference type="InterPro" id="IPR002656">
    <property type="entry name" value="Acyl_transf_3_dom"/>
</dbReference>
<dbReference type="GO" id="GO:0016413">
    <property type="term" value="F:O-acetyltransferase activity"/>
    <property type="evidence" value="ECO:0007669"/>
    <property type="project" value="TreeGrafter"/>
</dbReference>
<feature type="transmembrane region" description="Helical" evidence="7">
    <location>
        <begin position="150"/>
        <end position="172"/>
    </location>
</feature>
<dbReference type="Pfam" id="PF01757">
    <property type="entry name" value="Acyl_transf_3"/>
    <property type="match status" value="1"/>
</dbReference>
<evidence type="ECO:0000256" key="2">
    <source>
        <dbReference type="ARBA" id="ARBA00007400"/>
    </source>
</evidence>
<accession>A0A412NMJ3</accession>
<evidence type="ECO:0000313" key="10">
    <source>
        <dbReference type="Proteomes" id="UP000283834"/>
    </source>
</evidence>
<feature type="transmembrane region" description="Helical" evidence="7">
    <location>
        <begin position="88"/>
        <end position="106"/>
    </location>
</feature>
<proteinExistence type="inferred from homology"/>
<evidence type="ECO:0000313" key="9">
    <source>
        <dbReference type="EMBL" id="RGT41755.1"/>
    </source>
</evidence>
<keyword evidence="4 7" id="KW-0812">Transmembrane</keyword>
<evidence type="ECO:0000256" key="7">
    <source>
        <dbReference type="SAM" id="Phobius"/>
    </source>
</evidence>
<evidence type="ECO:0000256" key="5">
    <source>
        <dbReference type="ARBA" id="ARBA00022989"/>
    </source>
</evidence>
<dbReference type="Proteomes" id="UP000283834">
    <property type="component" value="Unassembled WGS sequence"/>
</dbReference>
<sequence>MNDGNIEVYSNRRNKTFDFLKLYAMLSVVLDHALQHMLGESTQSTQLYNWIFLSQMPIFMFVSGYFALRGIEKKASIKEFGKMIKKIVVSLFFPFLSYSIVVSLITRKNIVFYSIVDPQKSLWFLWALMWMQLIMLMAQEIAKLLIKGKVIRIVLSIMMYIIGLIPICLLFFWDPSIFDTKLILFYSVFFLFGYFYSFLEGIWKFLKSEIWKAVCIPILLIIVIFVMVKHPTIIYEDETIVNLLYRFIGSFSAVLLMLYLSTFIAKVKSVQRISKYGMLSLEMYYTHLLLIRIPFFNVEGIGIVLFVLKYMILIGCSLFVIILLKKWWITDLFLYGKLPTGKNKNSSC</sequence>